<dbReference type="Proteomes" id="UP001201273">
    <property type="component" value="Unassembled WGS sequence"/>
</dbReference>
<sequence length="516" mass="59004">MYSYRVRNLRSFSDDPNSEYIEICPLTIFIGTNSCGKSSLLRTFPLLRQSIESHTSGPILWYGKYVDYGAFSEAKNKSSSSEIIFFDYKFDLRGDSSLSFSQNEDLSVDLSLGVTGIEKSTVFDSLTVKALGVEVSVKYNEDGAFNVYVNGEITDAILTVNNKKSQGFIPSISLLGWRGGAEGCDLGDVENSEDIELNYYELIDKYNYYQAISRDGVKRLYETLSSKLQGDYENFYDFEREFLNGFYFDGIESVSEFDSFSLLSKEELFNVQKELLVAYFPTFIDEVNHYFECYFQRVKYIAPLRSTAERFYRFQDLHIDEVDHTGSNLAMVLRNLSNHQMRLFKDWSLNNFGFEVYVPVSDSLHYEILINIDGQETNISDMGFGFSQILPIITSIWLTEYSKSNPLSIRGRIPITYVIEQPELHLHPKMQATLAKVFAKVAMFKRNIGSPINIIFETHSKTMIDALGDVVEEYGGRESINIVILEKENNITKVTQTGFDDEGDLLKWPIGFFSGR</sequence>
<dbReference type="Gene3D" id="3.40.50.300">
    <property type="entry name" value="P-loop containing nucleotide triphosphate hydrolases"/>
    <property type="match status" value="1"/>
</dbReference>
<gene>
    <name evidence="2" type="ORF">K6Y31_08165</name>
</gene>
<evidence type="ECO:0000313" key="2">
    <source>
        <dbReference type="EMBL" id="MCE2594790.1"/>
    </source>
</evidence>
<feature type="domain" description="Endonuclease GajA/Old nuclease/RecF-like AAA" evidence="1">
    <location>
        <begin position="5"/>
        <end position="464"/>
    </location>
</feature>
<dbReference type="RefSeq" id="WP_233052309.1">
    <property type="nucleotide sequence ID" value="NZ_JAIMJA010000006.1"/>
</dbReference>
<dbReference type="InterPro" id="IPR051396">
    <property type="entry name" value="Bact_Antivir_Def_Nuclease"/>
</dbReference>
<keyword evidence="3" id="KW-1185">Reference proteome</keyword>
<keyword evidence="2" id="KW-0067">ATP-binding</keyword>
<proteinExistence type="predicted"/>
<dbReference type="InterPro" id="IPR027417">
    <property type="entry name" value="P-loop_NTPase"/>
</dbReference>
<keyword evidence="2" id="KW-0547">Nucleotide-binding</keyword>
<organism evidence="2 3">
    <name type="scientific">Motilimonas cestriensis</name>
    <dbReference type="NCBI Taxonomy" id="2742685"/>
    <lineage>
        <taxon>Bacteria</taxon>
        <taxon>Pseudomonadati</taxon>
        <taxon>Pseudomonadota</taxon>
        <taxon>Gammaproteobacteria</taxon>
        <taxon>Alteromonadales</taxon>
        <taxon>Alteromonadales genera incertae sedis</taxon>
        <taxon>Motilimonas</taxon>
    </lineage>
</organism>
<reference evidence="2 3" key="1">
    <citation type="journal article" date="2022" name="Environ. Microbiol. Rep.">
        <title>Eco-phylogenetic analyses reveal divergent evolution of vitamin B12 metabolism in the marine bacterial family 'Psychromonadaceae'.</title>
        <authorList>
            <person name="Jin X."/>
            <person name="Yang Y."/>
            <person name="Cao H."/>
            <person name="Gao B."/>
            <person name="Zhao Z."/>
        </authorList>
    </citation>
    <scope>NUCLEOTIDE SEQUENCE [LARGE SCALE GENOMIC DNA]</scope>
    <source>
        <strain evidence="2 3">MKS20</strain>
    </source>
</reference>
<dbReference type="GO" id="GO:0005524">
    <property type="term" value="F:ATP binding"/>
    <property type="evidence" value="ECO:0007669"/>
    <property type="project" value="UniProtKB-KW"/>
</dbReference>
<dbReference type="EMBL" id="JAIMJA010000006">
    <property type="protein sequence ID" value="MCE2594790.1"/>
    <property type="molecule type" value="Genomic_DNA"/>
</dbReference>
<dbReference type="PANTHER" id="PTHR43581">
    <property type="entry name" value="ATP/GTP PHOSPHATASE"/>
    <property type="match status" value="1"/>
</dbReference>
<comment type="caution">
    <text evidence="2">The sequence shown here is derived from an EMBL/GenBank/DDBJ whole genome shotgun (WGS) entry which is preliminary data.</text>
</comment>
<accession>A0ABS8W8I3</accession>
<evidence type="ECO:0000259" key="1">
    <source>
        <dbReference type="Pfam" id="PF13175"/>
    </source>
</evidence>
<protein>
    <submittedName>
        <fullName evidence="2">ATP-binding protein</fullName>
    </submittedName>
</protein>
<evidence type="ECO:0000313" key="3">
    <source>
        <dbReference type="Proteomes" id="UP001201273"/>
    </source>
</evidence>
<dbReference type="PANTHER" id="PTHR43581:SF2">
    <property type="entry name" value="EXCINUCLEASE ATPASE SUBUNIT"/>
    <property type="match status" value="1"/>
</dbReference>
<dbReference type="SUPFAM" id="SSF52540">
    <property type="entry name" value="P-loop containing nucleoside triphosphate hydrolases"/>
    <property type="match status" value="1"/>
</dbReference>
<name>A0ABS8W8I3_9GAMM</name>
<dbReference type="Pfam" id="PF13175">
    <property type="entry name" value="AAA_15"/>
    <property type="match status" value="1"/>
</dbReference>
<dbReference type="InterPro" id="IPR041685">
    <property type="entry name" value="AAA_GajA/Old/RecF-like"/>
</dbReference>